<evidence type="ECO:0000256" key="3">
    <source>
        <dbReference type="ARBA" id="ARBA00022741"/>
    </source>
</evidence>
<feature type="domain" description="ABC transporter" evidence="5">
    <location>
        <begin position="5"/>
        <end position="235"/>
    </location>
</feature>
<dbReference type="GO" id="GO:0016887">
    <property type="term" value="F:ATP hydrolysis activity"/>
    <property type="evidence" value="ECO:0007669"/>
    <property type="project" value="InterPro"/>
</dbReference>
<evidence type="ECO:0000313" key="6">
    <source>
        <dbReference type="EMBL" id="KRN67043.1"/>
    </source>
</evidence>
<organism evidence="6 7">
    <name type="scientific">Pediococcus cellicola</name>
    <dbReference type="NCBI Taxonomy" id="319652"/>
    <lineage>
        <taxon>Bacteria</taxon>
        <taxon>Bacillati</taxon>
        <taxon>Bacillota</taxon>
        <taxon>Bacilli</taxon>
        <taxon>Lactobacillales</taxon>
        <taxon>Lactobacillaceae</taxon>
        <taxon>Pediococcus</taxon>
    </lineage>
</organism>
<reference evidence="6 7" key="1">
    <citation type="journal article" date="2015" name="Genome Announc.">
        <title>Expanding the biotechnology potential of lactobacilli through comparative genomics of 213 strains and associated genera.</title>
        <authorList>
            <person name="Sun Z."/>
            <person name="Harris H.M."/>
            <person name="McCann A."/>
            <person name="Guo C."/>
            <person name="Argimon S."/>
            <person name="Zhang W."/>
            <person name="Yang X."/>
            <person name="Jeffery I.B."/>
            <person name="Cooney J.C."/>
            <person name="Kagawa T.F."/>
            <person name="Liu W."/>
            <person name="Song Y."/>
            <person name="Salvetti E."/>
            <person name="Wrobel A."/>
            <person name="Rasinkangas P."/>
            <person name="Parkhill J."/>
            <person name="Rea M.C."/>
            <person name="O'Sullivan O."/>
            <person name="Ritari J."/>
            <person name="Douillard F.P."/>
            <person name="Paul Ross R."/>
            <person name="Yang R."/>
            <person name="Briner A.E."/>
            <person name="Felis G.E."/>
            <person name="de Vos W.M."/>
            <person name="Barrangou R."/>
            <person name="Klaenhammer T.R."/>
            <person name="Caufield P.W."/>
            <person name="Cui Y."/>
            <person name="Zhang H."/>
            <person name="O'Toole P.W."/>
        </authorList>
    </citation>
    <scope>NUCLEOTIDE SEQUENCE [LARGE SCALE GENOMIC DNA]</scope>
    <source>
        <strain evidence="6 7">DSM 17757</strain>
    </source>
</reference>
<dbReference type="AlphaFoldDB" id="A0A0R2IPD5"/>
<proteinExistence type="inferred from homology"/>
<sequence>MSEILNVINLSKKYGFFTAVKNVNFVVSSRECVALLGENGAGKTTTMKMIYSAASITDGQIKVDGIDVSKNPATTKRALGIVSQEDLLDGSLTVLENLIAHGICYDIPKKQLKEKCKELLEFVGLSNYANKEITSLSGGMRRRLVLARAMLNDPKLIILDEPTTGLDVQSRHVIWKKLLTLKQQGVALLLTSHYMDEVEKLADKVLIIHQGVVLAEGTPDNLPVQNGYKTLEDTFLGLTGFDEEANDIVQALS</sequence>
<dbReference type="RefSeq" id="WP_057749927.1">
    <property type="nucleotide sequence ID" value="NZ_BJVH01000004.1"/>
</dbReference>
<accession>A0A0R2IPD5</accession>
<dbReference type="PANTHER" id="PTHR42711:SF5">
    <property type="entry name" value="ABC TRANSPORTER ATP-BINDING PROTEIN NATA"/>
    <property type="match status" value="1"/>
</dbReference>
<dbReference type="SUPFAM" id="SSF52540">
    <property type="entry name" value="P-loop containing nucleoside triphosphate hydrolases"/>
    <property type="match status" value="1"/>
</dbReference>
<dbReference type="InterPro" id="IPR003593">
    <property type="entry name" value="AAA+_ATPase"/>
</dbReference>
<protein>
    <submittedName>
        <fullName evidence="6">ABC transporter ATP-binding protein</fullName>
    </submittedName>
</protein>
<dbReference type="Proteomes" id="UP000051568">
    <property type="component" value="Unassembled WGS sequence"/>
</dbReference>
<dbReference type="InterPro" id="IPR050763">
    <property type="entry name" value="ABC_transporter_ATP-binding"/>
</dbReference>
<evidence type="ECO:0000313" key="7">
    <source>
        <dbReference type="Proteomes" id="UP000051568"/>
    </source>
</evidence>
<dbReference type="Gene3D" id="3.40.50.300">
    <property type="entry name" value="P-loop containing nucleotide triphosphate hydrolases"/>
    <property type="match status" value="1"/>
</dbReference>
<dbReference type="OrthoDB" id="9804819at2"/>
<name>A0A0R2IPD5_9LACO</name>
<dbReference type="InterPro" id="IPR017871">
    <property type="entry name" value="ABC_transporter-like_CS"/>
</dbReference>
<evidence type="ECO:0000256" key="1">
    <source>
        <dbReference type="ARBA" id="ARBA00005417"/>
    </source>
</evidence>
<dbReference type="InterPro" id="IPR027417">
    <property type="entry name" value="P-loop_NTPase"/>
</dbReference>
<dbReference type="Pfam" id="PF00005">
    <property type="entry name" value="ABC_tran"/>
    <property type="match status" value="1"/>
</dbReference>
<dbReference type="STRING" id="319652.IV80_GL001133"/>
<dbReference type="PROSITE" id="PS50893">
    <property type="entry name" value="ABC_TRANSPORTER_2"/>
    <property type="match status" value="1"/>
</dbReference>
<keyword evidence="7" id="KW-1185">Reference proteome</keyword>
<keyword evidence="2" id="KW-0813">Transport</keyword>
<dbReference type="InterPro" id="IPR003439">
    <property type="entry name" value="ABC_transporter-like_ATP-bd"/>
</dbReference>
<gene>
    <name evidence="6" type="ORF">IV80_GL001133</name>
</gene>
<dbReference type="SMART" id="SM00382">
    <property type="entry name" value="AAA"/>
    <property type="match status" value="1"/>
</dbReference>
<dbReference type="PANTHER" id="PTHR42711">
    <property type="entry name" value="ABC TRANSPORTER ATP-BINDING PROTEIN"/>
    <property type="match status" value="1"/>
</dbReference>
<dbReference type="PATRIC" id="fig|319652.3.peg.1145"/>
<comment type="caution">
    <text evidence="6">The sequence shown here is derived from an EMBL/GenBank/DDBJ whole genome shotgun (WGS) entry which is preliminary data.</text>
</comment>
<evidence type="ECO:0000256" key="4">
    <source>
        <dbReference type="ARBA" id="ARBA00022840"/>
    </source>
</evidence>
<evidence type="ECO:0000259" key="5">
    <source>
        <dbReference type="PROSITE" id="PS50893"/>
    </source>
</evidence>
<dbReference type="EMBL" id="JQBR01000003">
    <property type="protein sequence ID" value="KRN67043.1"/>
    <property type="molecule type" value="Genomic_DNA"/>
</dbReference>
<dbReference type="GO" id="GO:0005524">
    <property type="term" value="F:ATP binding"/>
    <property type="evidence" value="ECO:0007669"/>
    <property type="project" value="UniProtKB-KW"/>
</dbReference>
<evidence type="ECO:0000256" key="2">
    <source>
        <dbReference type="ARBA" id="ARBA00022448"/>
    </source>
</evidence>
<keyword evidence="4 6" id="KW-0067">ATP-binding</keyword>
<keyword evidence="3" id="KW-0547">Nucleotide-binding</keyword>
<dbReference type="PROSITE" id="PS00211">
    <property type="entry name" value="ABC_TRANSPORTER_1"/>
    <property type="match status" value="1"/>
</dbReference>
<comment type="similarity">
    <text evidence="1">Belongs to the ABC transporter superfamily.</text>
</comment>